<dbReference type="InterPro" id="IPR025736">
    <property type="entry name" value="PucR_C-HTH_dom"/>
</dbReference>
<accession>A0ABU0PUG8</accession>
<dbReference type="RefSeq" id="WP_307040437.1">
    <property type="nucleotide sequence ID" value="NZ_JAUSYA010000001.1"/>
</dbReference>
<dbReference type="Pfam" id="PF13556">
    <property type="entry name" value="HTH_30"/>
    <property type="match status" value="1"/>
</dbReference>
<feature type="domain" description="PucR C-terminal helix-turn-helix" evidence="1">
    <location>
        <begin position="351"/>
        <end position="408"/>
    </location>
</feature>
<dbReference type="Proteomes" id="UP001243364">
    <property type="component" value="Unassembled WGS sequence"/>
</dbReference>
<evidence type="ECO:0000313" key="3">
    <source>
        <dbReference type="Proteomes" id="UP001243364"/>
    </source>
</evidence>
<dbReference type="PANTHER" id="PTHR33744:SF17">
    <property type="entry name" value="CONSERVED PROTEIN"/>
    <property type="match status" value="1"/>
</dbReference>
<dbReference type="Gene3D" id="1.10.10.2840">
    <property type="entry name" value="PucR C-terminal helix-turn-helix domain"/>
    <property type="match status" value="1"/>
</dbReference>
<name>A0ABU0PUG8_STRAH</name>
<dbReference type="InterPro" id="IPR051448">
    <property type="entry name" value="CdaR-like_regulators"/>
</dbReference>
<dbReference type="PANTHER" id="PTHR33744">
    <property type="entry name" value="CARBOHYDRATE DIACID REGULATOR"/>
    <property type="match status" value="1"/>
</dbReference>
<gene>
    <name evidence="2" type="ORF">QFZ56_001007</name>
</gene>
<evidence type="ECO:0000259" key="1">
    <source>
        <dbReference type="Pfam" id="PF13556"/>
    </source>
</evidence>
<comment type="caution">
    <text evidence="2">The sequence shown here is derived from an EMBL/GenBank/DDBJ whole genome shotgun (WGS) entry which is preliminary data.</text>
</comment>
<proteinExistence type="predicted"/>
<dbReference type="InterPro" id="IPR042070">
    <property type="entry name" value="PucR_C-HTH_sf"/>
</dbReference>
<reference evidence="2 3" key="1">
    <citation type="submission" date="2023-07" db="EMBL/GenBank/DDBJ databases">
        <title>Comparative genomics of wheat-associated soil bacteria to identify genetic determinants of phenazine resistance.</title>
        <authorList>
            <person name="Mouncey N."/>
        </authorList>
    </citation>
    <scope>NUCLEOTIDE SEQUENCE [LARGE SCALE GENOMIC DNA]</scope>
    <source>
        <strain evidence="2 3">W4I19-2</strain>
    </source>
</reference>
<dbReference type="EMBL" id="JAUSYA010000001">
    <property type="protein sequence ID" value="MDQ0682044.1"/>
    <property type="molecule type" value="Genomic_DNA"/>
</dbReference>
<protein>
    <submittedName>
        <fullName evidence="2">Sugar diacid utilization regulator</fullName>
    </submittedName>
</protein>
<keyword evidence="3" id="KW-1185">Reference proteome</keyword>
<evidence type="ECO:0000313" key="2">
    <source>
        <dbReference type="EMBL" id="MDQ0682044.1"/>
    </source>
</evidence>
<sequence length="418" mass="46012">MAVGAGEVGVMFQPEPETAAAGQREDLFSIIDAAGELLHVPIVLEDTDFRVLAWSRGQHAADEERVSGILERQAQPWLVEVLRSRGDIARLISSPEPVFLEPASDQAKPRMACRVQHDGPHLGYLWASTETPFDSRQAAHFRAAAQAIAVRMSRSGGQGATEQDDLRAVLLGTEAAEQAAGRLGLPDAKVTVLVAASCRPAHDTAFAEVPSDVLRLYLTTAHPRSFIARHDHATYAVLLWPESTDDAEAMGRSLKIARDLWDRAALRERIVLAVSTGVGDPGRIPAARSQADRVTGLQQQYPAAPRVASFEDVQLLYALSRLRGALRQDDEILGGAVSLLERHDRQHRTQLLATLRCYLDHFGDTNAAAAQLHLHPNTFRYRLQRIRELSGFDPRDAQTRFLAELHLRLRDLDRTGGP</sequence>
<organism evidence="2 3">
    <name type="scientific">Streptomyces achromogenes</name>
    <dbReference type="NCBI Taxonomy" id="67255"/>
    <lineage>
        <taxon>Bacteria</taxon>
        <taxon>Bacillati</taxon>
        <taxon>Actinomycetota</taxon>
        <taxon>Actinomycetes</taxon>
        <taxon>Kitasatosporales</taxon>
        <taxon>Streptomycetaceae</taxon>
        <taxon>Streptomyces</taxon>
    </lineage>
</organism>